<evidence type="ECO:0000259" key="2">
    <source>
        <dbReference type="Pfam" id="PF13581"/>
    </source>
</evidence>
<dbReference type="GO" id="GO:0004674">
    <property type="term" value="F:protein serine/threonine kinase activity"/>
    <property type="evidence" value="ECO:0007669"/>
    <property type="project" value="UniProtKB-KW"/>
</dbReference>
<keyword evidence="4" id="KW-1185">Reference proteome</keyword>
<gene>
    <name evidence="3" type="ORF">Sya03_54170</name>
</gene>
<dbReference type="Pfam" id="PF13581">
    <property type="entry name" value="HATPase_c_2"/>
    <property type="match status" value="1"/>
</dbReference>
<feature type="domain" description="Histidine kinase/HSP90-like ATPase" evidence="2">
    <location>
        <begin position="25"/>
        <end position="137"/>
    </location>
</feature>
<reference evidence="3" key="1">
    <citation type="submission" date="2021-01" db="EMBL/GenBank/DDBJ databases">
        <title>Whole genome shotgun sequence of Spirilliplanes yamanashiensis NBRC 15828.</title>
        <authorList>
            <person name="Komaki H."/>
            <person name="Tamura T."/>
        </authorList>
    </citation>
    <scope>NUCLEOTIDE SEQUENCE</scope>
    <source>
        <strain evidence="3">NBRC 15828</strain>
    </source>
</reference>
<evidence type="ECO:0000313" key="4">
    <source>
        <dbReference type="Proteomes" id="UP000652013"/>
    </source>
</evidence>
<sequence length="141" mass="15064">MDTMRSAPLPDGCTVLDEWTLDSSAQLTTLRAALHRSITGGAGQEAQLDEVPEKVAVVATELATNALRHGLPPTVVRLLRDGDRFILDVTDHDPGNPPDFAEGRAPGQGGLGLLFARELSLDVAWYAAAEVKHVWATFPAP</sequence>
<dbReference type="Proteomes" id="UP000652013">
    <property type="component" value="Unassembled WGS sequence"/>
</dbReference>
<dbReference type="RefSeq" id="WP_203941256.1">
    <property type="nucleotide sequence ID" value="NZ_BAAAGJ010000014.1"/>
</dbReference>
<accession>A0A8J3YDQ3</accession>
<dbReference type="InterPro" id="IPR036890">
    <property type="entry name" value="HATPase_C_sf"/>
</dbReference>
<evidence type="ECO:0000313" key="3">
    <source>
        <dbReference type="EMBL" id="GIJ06065.1"/>
    </source>
</evidence>
<evidence type="ECO:0000256" key="1">
    <source>
        <dbReference type="ARBA" id="ARBA00022527"/>
    </source>
</evidence>
<name>A0A8J3YDQ3_9ACTN</name>
<dbReference type="InterPro" id="IPR003594">
    <property type="entry name" value="HATPase_dom"/>
</dbReference>
<keyword evidence="1" id="KW-0808">Transferase</keyword>
<protein>
    <recommendedName>
        <fullName evidence="2">Histidine kinase/HSP90-like ATPase domain-containing protein</fullName>
    </recommendedName>
</protein>
<dbReference type="PANTHER" id="PTHR35526:SF3">
    <property type="entry name" value="ANTI-SIGMA-F FACTOR RSBW"/>
    <property type="match status" value="1"/>
</dbReference>
<dbReference type="CDD" id="cd16936">
    <property type="entry name" value="HATPase_RsbW-like"/>
    <property type="match status" value="1"/>
</dbReference>
<proteinExistence type="predicted"/>
<dbReference type="AlphaFoldDB" id="A0A8J3YDQ3"/>
<comment type="caution">
    <text evidence="3">The sequence shown here is derived from an EMBL/GenBank/DDBJ whole genome shotgun (WGS) entry which is preliminary data.</text>
</comment>
<dbReference type="Gene3D" id="3.30.565.10">
    <property type="entry name" value="Histidine kinase-like ATPase, C-terminal domain"/>
    <property type="match status" value="1"/>
</dbReference>
<dbReference type="SUPFAM" id="SSF55874">
    <property type="entry name" value="ATPase domain of HSP90 chaperone/DNA topoisomerase II/histidine kinase"/>
    <property type="match status" value="1"/>
</dbReference>
<dbReference type="EMBL" id="BOOY01000038">
    <property type="protein sequence ID" value="GIJ06065.1"/>
    <property type="molecule type" value="Genomic_DNA"/>
</dbReference>
<keyword evidence="1" id="KW-0418">Kinase</keyword>
<organism evidence="3 4">
    <name type="scientific">Spirilliplanes yamanashiensis</name>
    <dbReference type="NCBI Taxonomy" id="42233"/>
    <lineage>
        <taxon>Bacteria</taxon>
        <taxon>Bacillati</taxon>
        <taxon>Actinomycetota</taxon>
        <taxon>Actinomycetes</taxon>
        <taxon>Micromonosporales</taxon>
        <taxon>Micromonosporaceae</taxon>
        <taxon>Spirilliplanes</taxon>
    </lineage>
</organism>
<keyword evidence="1" id="KW-0723">Serine/threonine-protein kinase</keyword>
<dbReference type="InterPro" id="IPR050267">
    <property type="entry name" value="Anti-sigma-factor_SerPK"/>
</dbReference>
<dbReference type="PANTHER" id="PTHR35526">
    <property type="entry name" value="ANTI-SIGMA-F FACTOR RSBW-RELATED"/>
    <property type="match status" value="1"/>
</dbReference>